<evidence type="ECO:0000259" key="11">
    <source>
        <dbReference type="Pfam" id="PF08532"/>
    </source>
</evidence>
<feature type="binding site" evidence="8">
    <location>
        <position position="308"/>
    </location>
    <ligand>
        <name>substrate</name>
    </ligand>
</feature>
<evidence type="ECO:0000256" key="7">
    <source>
        <dbReference type="PIRSR" id="PIRSR001084-1"/>
    </source>
</evidence>
<feature type="binding site" evidence="9">
    <location>
        <position position="109"/>
    </location>
    <ligand>
        <name>Zn(2+)</name>
        <dbReference type="ChEBI" id="CHEBI:29105"/>
    </ligand>
</feature>
<accession>A0A401W7K6</accession>
<dbReference type="AlphaFoldDB" id="A0A401W7K6"/>
<dbReference type="EMBL" id="BHZD01000001">
    <property type="protein sequence ID" value="GCD45255.1"/>
    <property type="molecule type" value="Genomic_DNA"/>
</dbReference>
<feature type="domain" description="Glycoside hydrolase family 42 N-terminal" evidence="10">
    <location>
        <begin position="8"/>
        <end position="377"/>
    </location>
</feature>
<keyword evidence="4 6" id="KW-0378">Hydrolase</keyword>
<feature type="binding site" evidence="9">
    <location>
        <position position="152"/>
    </location>
    <ligand>
        <name>Zn(2+)</name>
        <dbReference type="ChEBI" id="CHEBI:29105"/>
    </ligand>
</feature>
<feature type="active site" description="Proton donor" evidence="7">
    <location>
        <position position="144"/>
    </location>
</feature>
<evidence type="ECO:0000256" key="4">
    <source>
        <dbReference type="ARBA" id="ARBA00022801"/>
    </source>
</evidence>
<feature type="binding site" evidence="9">
    <location>
        <position position="154"/>
    </location>
    <ligand>
        <name>Zn(2+)</name>
        <dbReference type="ChEBI" id="CHEBI:29105"/>
    </ligand>
</feature>
<feature type="binding site" evidence="8">
    <location>
        <position position="105"/>
    </location>
    <ligand>
        <name>substrate</name>
    </ligand>
</feature>
<dbReference type="InterPro" id="IPR017853">
    <property type="entry name" value="GH"/>
</dbReference>
<sequence>MGIHFGADYNPEQWPEEVWEEDIGLMKQAHVTMVTAGIFSWAKAEPRAGAYDFDWFDRVMDRLGGAGIRVCLATMTASPPPWLTRAHPEVLPQGPDGQRRWPGGRQHYCPSSPVYREHAVRLVERLAARYAGHPALALWHVGNEYGCHTRQCFCDVSAADFRRWLRGRYGSVARLNDAWSTAFWSQAYSDFEEVLPPRTAPTFPNPAHQLDYLRFSDDALRDCYLAEREVLARLCPGMPVTTNLMPFHKPVDAFAWSHDMDAMALDFYQDPFDAETHLKAAYTFDLMRSARGGQPWLLLEQAPGAVNWRARNGPKPPGAMRLWSWQAVAQGADAVLYFQWRQSRGGAEKFHSAMVPHAGTDTRIFREVCDLGRELASVPELAGTRVVRPTVALVTDWDSWRALELDSHPSTALRLPELALGHYRPLFEAGVACDVVPPDRDLSGYRLVVVPNLYLVTTSVAQRLASYVRGGGHLLVSFFSGVVDGCDRVHPGGCPGPLRSLLGLRVEEFWPLDEGATVGVRGVAGVRGRGGGRARTGAAGGWELPAGTADLWSEAVRPEGAEPVAEFADGDLAGGPAVTRHGYGAGTVTYVGTRLAPPLMRALTDRVREAAGVRPVLAGLPEGVQATVREGPGGRFLFLLNHGTRAADITLPCPMADALAGTRGERAQHTYRIGLPARGAAVLKDLRGAVPADG</sequence>
<dbReference type="InterPro" id="IPR013780">
    <property type="entry name" value="Glyco_hydro_b"/>
</dbReference>
<evidence type="ECO:0000259" key="10">
    <source>
        <dbReference type="Pfam" id="PF02449"/>
    </source>
</evidence>
<dbReference type="InterPro" id="IPR013738">
    <property type="entry name" value="Beta_galactosidase_Trimer"/>
</dbReference>
<dbReference type="PANTHER" id="PTHR36447:SF1">
    <property type="entry name" value="BETA-GALACTOSIDASE GANA"/>
    <property type="match status" value="1"/>
</dbReference>
<gene>
    <name evidence="12" type="ORF">GKJPGBOP_04977</name>
</gene>
<dbReference type="PANTHER" id="PTHR36447">
    <property type="entry name" value="BETA-GALACTOSIDASE GANA"/>
    <property type="match status" value="1"/>
</dbReference>
<evidence type="ECO:0000256" key="3">
    <source>
        <dbReference type="ARBA" id="ARBA00012756"/>
    </source>
</evidence>
<dbReference type="Gene3D" id="3.20.20.80">
    <property type="entry name" value="Glycosidases"/>
    <property type="match status" value="1"/>
</dbReference>
<dbReference type="InterPro" id="IPR003476">
    <property type="entry name" value="Glyco_hydro_42"/>
</dbReference>
<dbReference type="GO" id="GO:0009341">
    <property type="term" value="C:beta-galactosidase complex"/>
    <property type="evidence" value="ECO:0007669"/>
    <property type="project" value="InterPro"/>
</dbReference>
<dbReference type="SUPFAM" id="SSF51445">
    <property type="entry name" value="(Trans)glycosidases"/>
    <property type="match status" value="1"/>
</dbReference>
<dbReference type="SUPFAM" id="SSF52317">
    <property type="entry name" value="Class I glutamine amidotransferase-like"/>
    <property type="match status" value="1"/>
</dbReference>
<dbReference type="RefSeq" id="WP_125055887.1">
    <property type="nucleotide sequence ID" value="NZ_BHZD01000001.1"/>
</dbReference>
<name>A0A401W7K6_STREY</name>
<protein>
    <recommendedName>
        <fullName evidence="3 6">Beta-galactosidase</fullName>
        <shortName evidence="6">Beta-gal</shortName>
        <ecNumber evidence="3 6">3.2.1.23</ecNumber>
    </recommendedName>
</protein>
<dbReference type="Gene3D" id="3.40.50.880">
    <property type="match status" value="1"/>
</dbReference>
<evidence type="ECO:0000256" key="1">
    <source>
        <dbReference type="ARBA" id="ARBA00001412"/>
    </source>
</evidence>
<reference evidence="12 13" key="1">
    <citation type="submission" date="2018-11" db="EMBL/GenBank/DDBJ databases">
        <title>Whole genome sequence of Streptomyces paromomycinus NBRC 15454(T).</title>
        <authorList>
            <person name="Komaki H."/>
            <person name="Tamura T."/>
        </authorList>
    </citation>
    <scope>NUCLEOTIDE SEQUENCE [LARGE SCALE GENOMIC DNA]</scope>
    <source>
        <strain evidence="12 13">NBRC 15454</strain>
    </source>
</reference>
<feature type="active site" description="Nucleophile" evidence="7">
    <location>
        <position position="300"/>
    </location>
</feature>
<organism evidence="12 13">
    <name type="scientific">Streptomyces paromomycinus</name>
    <name type="common">Streptomyces rimosus subsp. paromomycinus</name>
    <dbReference type="NCBI Taxonomy" id="92743"/>
    <lineage>
        <taxon>Bacteria</taxon>
        <taxon>Bacillati</taxon>
        <taxon>Actinomycetota</taxon>
        <taxon>Actinomycetes</taxon>
        <taxon>Kitasatosporales</taxon>
        <taxon>Streptomycetaceae</taxon>
        <taxon>Streptomyces</taxon>
    </lineage>
</organism>
<dbReference type="InterPro" id="IPR013529">
    <property type="entry name" value="Glyco_hydro_42_N"/>
</dbReference>
<evidence type="ECO:0000256" key="9">
    <source>
        <dbReference type="PIRSR" id="PIRSR001084-3"/>
    </source>
</evidence>
<evidence type="ECO:0000256" key="2">
    <source>
        <dbReference type="ARBA" id="ARBA00005940"/>
    </source>
</evidence>
<dbReference type="Pfam" id="PF02449">
    <property type="entry name" value="Glyco_hydro_42"/>
    <property type="match status" value="1"/>
</dbReference>
<dbReference type="CDD" id="cd03143">
    <property type="entry name" value="A4_beta-galactosidase_middle_domain"/>
    <property type="match status" value="1"/>
</dbReference>
<comment type="catalytic activity">
    <reaction evidence="1 6">
        <text>Hydrolysis of terminal non-reducing beta-D-galactose residues in beta-D-galactosides.</text>
        <dbReference type="EC" id="3.2.1.23"/>
    </reaction>
</comment>
<keyword evidence="5 6" id="KW-0326">Glycosidase</keyword>
<proteinExistence type="inferred from homology"/>
<evidence type="ECO:0000313" key="13">
    <source>
        <dbReference type="Proteomes" id="UP000286746"/>
    </source>
</evidence>
<dbReference type="GO" id="GO:0005975">
    <property type="term" value="P:carbohydrate metabolic process"/>
    <property type="evidence" value="ECO:0007669"/>
    <property type="project" value="InterPro"/>
</dbReference>
<keyword evidence="13" id="KW-1185">Reference proteome</keyword>
<dbReference type="Proteomes" id="UP000286746">
    <property type="component" value="Unassembled WGS sequence"/>
</dbReference>
<feature type="binding site" evidence="8">
    <location>
        <position position="143"/>
    </location>
    <ligand>
        <name>substrate</name>
    </ligand>
</feature>
<keyword evidence="9" id="KW-0862">Zinc</keyword>
<evidence type="ECO:0000256" key="5">
    <source>
        <dbReference type="ARBA" id="ARBA00023295"/>
    </source>
</evidence>
<dbReference type="PIRSF" id="PIRSF001084">
    <property type="entry name" value="B-galactosidase"/>
    <property type="match status" value="1"/>
</dbReference>
<evidence type="ECO:0000256" key="6">
    <source>
        <dbReference type="PIRNR" id="PIRNR001084"/>
    </source>
</evidence>
<comment type="similarity">
    <text evidence="2 6">Belongs to the glycosyl hydrolase 42 family.</text>
</comment>
<dbReference type="Gene3D" id="2.60.40.1180">
    <property type="entry name" value="Golgi alpha-mannosidase II"/>
    <property type="match status" value="1"/>
</dbReference>
<evidence type="ECO:0000256" key="8">
    <source>
        <dbReference type="PIRSR" id="PIRSR001084-2"/>
    </source>
</evidence>
<evidence type="ECO:0000313" key="12">
    <source>
        <dbReference type="EMBL" id="GCD45255.1"/>
    </source>
</evidence>
<keyword evidence="9" id="KW-0479">Metal-binding</keyword>
<dbReference type="InterPro" id="IPR029062">
    <property type="entry name" value="Class_I_gatase-like"/>
</dbReference>
<comment type="caution">
    <text evidence="12">The sequence shown here is derived from an EMBL/GenBank/DDBJ whole genome shotgun (WGS) entry which is preliminary data.</text>
</comment>
<dbReference type="GO" id="GO:0046872">
    <property type="term" value="F:metal ion binding"/>
    <property type="evidence" value="ECO:0007669"/>
    <property type="project" value="UniProtKB-KW"/>
</dbReference>
<dbReference type="Pfam" id="PF08532">
    <property type="entry name" value="Glyco_hydro_42M"/>
    <property type="match status" value="1"/>
</dbReference>
<dbReference type="EC" id="3.2.1.23" evidence="3 6"/>
<feature type="domain" description="Beta-galactosidase trimerisation" evidence="11">
    <location>
        <begin position="391"/>
        <end position="613"/>
    </location>
</feature>
<dbReference type="GO" id="GO:0004565">
    <property type="term" value="F:beta-galactosidase activity"/>
    <property type="evidence" value="ECO:0007669"/>
    <property type="project" value="UniProtKB-EC"/>
</dbReference>